<protein>
    <submittedName>
        <fullName evidence="1">Uncharacterized protein</fullName>
    </submittedName>
</protein>
<feature type="non-terminal residue" evidence="1">
    <location>
        <position position="52"/>
    </location>
</feature>
<organism evidence="1 2">
    <name type="scientific">Trifolium medium</name>
    <dbReference type="NCBI Taxonomy" id="97028"/>
    <lineage>
        <taxon>Eukaryota</taxon>
        <taxon>Viridiplantae</taxon>
        <taxon>Streptophyta</taxon>
        <taxon>Embryophyta</taxon>
        <taxon>Tracheophyta</taxon>
        <taxon>Spermatophyta</taxon>
        <taxon>Magnoliopsida</taxon>
        <taxon>eudicotyledons</taxon>
        <taxon>Gunneridae</taxon>
        <taxon>Pentapetalae</taxon>
        <taxon>rosids</taxon>
        <taxon>fabids</taxon>
        <taxon>Fabales</taxon>
        <taxon>Fabaceae</taxon>
        <taxon>Papilionoideae</taxon>
        <taxon>50 kb inversion clade</taxon>
        <taxon>NPAAA clade</taxon>
        <taxon>Hologalegina</taxon>
        <taxon>IRL clade</taxon>
        <taxon>Trifolieae</taxon>
        <taxon>Trifolium</taxon>
    </lineage>
</organism>
<comment type="caution">
    <text evidence="1">The sequence shown here is derived from an EMBL/GenBank/DDBJ whole genome shotgun (WGS) entry which is preliminary data.</text>
</comment>
<dbReference type="Proteomes" id="UP000265520">
    <property type="component" value="Unassembled WGS sequence"/>
</dbReference>
<reference evidence="1 2" key="1">
    <citation type="journal article" date="2018" name="Front. Plant Sci.">
        <title>Red Clover (Trifolium pratense) and Zigzag Clover (T. medium) - A Picture of Genomic Similarities and Differences.</title>
        <authorList>
            <person name="Dluhosova J."/>
            <person name="Istvanek J."/>
            <person name="Nedelnik J."/>
            <person name="Repkova J."/>
        </authorList>
    </citation>
    <scope>NUCLEOTIDE SEQUENCE [LARGE SCALE GENOMIC DNA]</scope>
    <source>
        <strain evidence="2">cv. 10/8</strain>
        <tissue evidence="1">Leaf</tissue>
    </source>
</reference>
<dbReference type="EMBL" id="LXQA010477253">
    <property type="protein sequence ID" value="MCI54312.1"/>
    <property type="molecule type" value="Genomic_DNA"/>
</dbReference>
<keyword evidence="2" id="KW-1185">Reference proteome</keyword>
<accession>A0A392T0L6</accession>
<proteinExistence type="predicted"/>
<dbReference type="AlphaFoldDB" id="A0A392T0L6"/>
<sequence length="52" mass="5380">MGSVTCALRRQAWRGAPVCGTSVGIGLGWTRVAQIHAARCAPSCDLHARCAG</sequence>
<evidence type="ECO:0000313" key="1">
    <source>
        <dbReference type="EMBL" id="MCI54312.1"/>
    </source>
</evidence>
<evidence type="ECO:0000313" key="2">
    <source>
        <dbReference type="Proteomes" id="UP000265520"/>
    </source>
</evidence>
<name>A0A392T0L6_9FABA</name>